<dbReference type="SUPFAM" id="SSF53335">
    <property type="entry name" value="S-adenosyl-L-methionine-dependent methyltransferases"/>
    <property type="match status" value="1"/>
</dbReference>
<dbReference type="OrthoDB" id="433955at2759"/>
<dbReference type="InParanoid" id="A0A0C3BDD1"/>
<sequence>MVSQGLTPPTAQLPHIAKLASSSPECLSKALRYLRLLYNPEVRGSRRPGDRADLDLLRADSYERTYAMRWLTALISHASTFESIDCESNLIGPAKAQLAAQYDAILTAASSLLAICAGASAAGRLTRIFTFGSGAGDITVTLTDAPLENQTFESVGAQTWGGACVLAEVIVEQPTMFGLVPEMSKGKRMRLLELGAGTGLVSLTLSKLLERMGIEAEIVATDFYPAVLANLQSNITANRIRSASPVSLTNHFLDWSTFSALEAPLPPFDNAFDVIFGADIIYEASHARWIKSCLQVLLRRPEAWCAFPPAIFHLIIPLRPTHTMESQTVEEVFPLVHTPASLPHSDMTDLELVMLEKEVIVCEAGEGRREMEVEYGYYKIGWGLRS</sequence>
<evidence type="ECO:0000313" key="2">
    <source>
        <dbReference type="Proteomes" id="UP000054166"/>
    </source>
</evidence>
<dbReference type="CDD" id="cd02440">
    <property type="entry name" value="AdoMet_MTases"/>
    <property type="match status" value="1"/>
</dbReference>
<gene>
    <name evidence="1" type="ORF">PILCRDRAFT_79144</name>
</gene>
<dbReference type="PANTHER" id="PTHR14614:SF147">
    <property type="entry name" value="S-ADENOSYLMETHIONINE-DEPENDENT METHYLTRANSFERASE OF THE SEVEN BETA-STRAND FAMILY"/>
    <property type="match status" value="1"/>
</dbReference>
<protein>
    <recommendedName>
        <fullName evidence="3">Methyltransferase domain-containing protein</fullName>
    </recommendedName>
</protein>
<dbReference type="HOGENOM" id="CLU_030437_1_0_1"/>
<evidence type="ECO:0008006" key="3">
    <source>
        <dbReference type="Google" id="ProtNLM"/>
    </source>
</evidence>
<dbReference type="PANTHER" id="PTHR14614">
    <property type="entry name" value="HEPATOCELLULAR CARCINOMA-ASSOCIATED ANTIGEN"/>
    <property type="match status" value="1"/>
</dbReference>
<reference evidence="2" key="2">
    <citation type="submission" date="2015-01" db="EMBL/GenBank/DDBJ databases">
        <title>Evolutionary Origins and Diversification of the Mycorrhizal Mutualists.</title>
        <authorList>
            <consortium name="DOE Joint Genome Institute"/>
            <consortium name="Mycorrhizal Genomics Consortium"/>
            <person name="Kohler A."/>
            <person name="Kuo A."/>
            <person name="Nagy L.G."/>
            <person name="Floudas D."/>
            <person name="Copeland A."/>
            <person name="Barry K.W."/>
            <person name="Cichocki N."/>
            <person name="Veneault-Fourrey C."/>
            <person name="LaButti K."/>
            <person name="Lindquist E.A."/>
            <person name="Lipzen A."/>
            <person name="Lundell T."/>
            <person name="Morin E."/>
            <person name="Murat C."/>
            <person name="Riley R."/>
            <person name="Ohm R."/>
            <person name="Sun H."/>
            <person name="Tunlid A."/>
            <person name="Henrissat B."/>
            <person name="Grigoriev I.V."/>
            <person name="Hibbett D.S."/>
            <person name="Martin F."/>
        </authorList>
    </citation>
    <scope>NUCLEOTIDE SEQUENCE [LARGE SCALE GENOMIC DNA]</scope>
    <source>
        <strain evidence="2">F 1598</strain>
    </source>
</reference>
<reference evidence="1 2" key="1">
    <citation type="submission" date="2014-04" db="EMBL/GenBank/DDBJ databases">
        <authorList>
            <consortium name="DOE Joint Genome Institute"/>
            <person name="Kuo A."/>
            <person name="Tarkka M."/>
            <person name="Buscot F."/>
            <person name="Kohler A."/>
            <person name="Nagy L.G."/>
            <person name="Floudas D."/>
            <person name="Copeland A."/>
            <person name="Barry K.W."/>
            <person name="Cichocki N."/>
            <person name="Veneault-Fourrey C."/>
            <person name="LaButti K."/>
            <person name="Lindquist E.A."/>
            <person name="Lipzen A."/>
            <person name="Lundell T."/>
            <person name="Morin E."/>
            <person name="Murat C."/>
            <person name="Sun H."/>
            <person name="Tunlid A."/>
            <person name="Henrissat B."/>
            <person name="Grigoriev I.V."/>
            <person name="Hibbett D.S."/>
            <person name="Martin F."/>
            <person name="Nordberg H.P."/>
            <person name="Cantor M.N."/>
            <person name="Hua S.X."/>
        </authorList>
    </citation>
    <scope>NUCLEOTIDE SEQUENCE [LARGE SCALE GENOMIC DNA]</scope>
    <source>
        <strain evidence="1 2">F 1598</strain>
    </source>
</reference>
<dbReference type="InterPro" id="IPR019410">
    <property type="entry name" value="Methyltransf_16"/>
</dbReference>
<dbReference type="InterPro" id="IPR029063">
    <property type="entry name" value="SAM-dependent_MTases_sf"/>
</dbReference>
<accession>A0A0C3BDD1</accession>
<dbReference type="Gene3D" id="3.40.50.150">
    <property type="entry name" value="Vaccinia Virus protein VP39"/>
    <property type="match status" value="1"/>
</dbReference>
<dbReference type="Proteomes" id="UP000054166">
    <property type="component" value="Unassembled WGS sequence"/>
</dbReference>
<organism evidence="1 2">
    <name type="scientific">Piloderma croceum (strain F 1598)</name>
    <dbReference type="NCBI Taxonomy" id="765440"/>
    <lineage>
        <taxon>Eukaryota</taxon>
        <taxon>Fungi</taxon>
        <taxon>Dikarya</taxon>
        <taxon>Basidiomycota</taxon>
        <taxon>Agaricomycotina</taxon>
        <taxon>Agaricomycetes</taxon>
        <taxon>Agaricomycetidae</taxon>
        <taxon>Atheliales</taxon>
        <taxon>Atheliaceae</taxon>
        <taxon>Piloderma</taxon>
    </lineage>
</organism>
<dbReference type="AlphaFoldDB" id="A0A0C3BDD1"/>
<name>A0A0C3BDD1_PILCF</name>
<proteinExistence type="predicted"/>
<dbReference type="GO" id="GO:0008757">
    <property type="term" value="F:S-adenosylmethionine-dependent methyltransferase activity"/>
    <property type="evidence" value="ECO:0007669"/>
    <property type="project" value="UniProtKB-ARBA"/>
</dbReference>
<dbReference type="EMBL" id="KN833048">
    <property type="protein sequence ID" value="KIM75297.1"/>
    <property type="molecule type" value="Genomic_DNA"/>
</dbReference>
<dbReference type="FunCoup" id="A0A0C3BDD1">
    <property type="interactions" value="30"/>
</dbReference>
<dbReference type="STRING" id="765440.A0A0C3BDD1"/>
<evidence type="ECO:0000313" key="1">
    <source>
        <dbReference type="EMBL" id="KIM75297.1"/>
    </source>
</evidence>
<keyword evidence="2" id="KW-1185">Reference proteome</keyword>
<dbReference type="Pfam" id="PF10294">
    <property type="entry name" value="Methyltransf_16"/>
    <property type="match status" value="1"/>
</dbReference>